<keyword evidence="4" id="KW-0378">Hydrolase</keyword>
<dbReference type="AlphaFoldDB" id="A0AAE0KJM8"/>
<feature type="active site" evidence="5">
    <location>
        <position position="122"/>
    </location>
</feature>
<dbReference type="GO" id="GO:0006508">
    <property type="term" value="P:proteolysis"/>
    <property type="evidence" value="ECO:0007669"/>
    <property type="project" value="UniProtKB-KW"/>
</dbReference>
<dbReference type="Gene3D" id="2.40.70.10">
    <property type="entry name" value="Acid Proteases"/>
    <property type="match status" value="2"/>
</dbReference>
<keyword evidence="3" id="KW-0064">Aspartyl protease</keyword>
<dbReference type="PROSITE" id="PS51767">
    <property type="entry name" value="PEPTIDASE_A1"/>
    <property type="match status" value="1"/>
</dbReference>
<dbReference type="PRINTS" id="PR00792">
    <property type="entry name" value="PEPSIN"/>
</dbReference>
<comment type="caution">
    <text evidence="7">The sequence shown here is derived from an EMBL/GenBank/DDBJ whole genome shotgun (WGS) entry which is preliminary data.</text>
</comment>
<dbReference type="Pfam" id="PF00026">
    <property type="entry name" value="Asp"/>
    <property type="match status" value="1"/>
</dbReference>
<protein>
    <submittedName>
        <fullName evidence="7">Aspartyl proteinase</fullName>
    </submittedName>
</protein>
<evidence type="ECO:0000256" key="4">
    <source>
        <dbReference type="ARBA" id="ARBA00022801"/>
    </source>
</evidence>
<gene>
    <name evidence="7" type="ORF">B0H63DRAFT_547515</name>
</gene>
<sequence>MESIFKTQSKLRQELGLHKVIAIPNKNYKRHGTKSYVYLLNRFGFQPTKPGPYFHKTELKQRGLANSDVPVGGRARFYTGLVKQTKHDTPGDVTAEDQQNDSEYLCEVTIGTPPQKLLLDFDTGSSDLWVCSTEQSWLSSGIGKGHNKFDPSNSSTFKKAASKAWKISYGDGSSASGDVGIDVITIGGLQIKDQAVELAKKLSPQFSSGTADGLLGLAFPKINTVTTKGKPDPQPTPVTNMIAQSDIPKDAELFTSAFYSLRDKAPDSFYTFGWIDEDLVKASGEEIAWTDIDSSEGFWMFPSESVTINGSKLALSGNKAIADTGTTLALVSDEVCDALYKQIKGASYSEKYQGYIIPSTVTPEDLPDISVAIGGKEFLIQKEDLVFAPADENNWYGGIQSRGQMPFDILGDTLLKSIYAIWDQGRNRFGAVSKIEKEQNITFPSAGSESAGQ</sequence>
<feature type="domain" description="Peptidase A1" evidence="6">
    <location>
        <begin position="104"/>
        <end position="432"/>
    </location>
</feature>
<dbReference type="FunFam" id="2.40.70.10:FF:000092">
    <property type="entry name" value="Aspartic endopeptidase (AP1)"/>
    <property type="match status" value="1"/>
</dbReference>
<evidence type="ECO:0000256" key="2">
    <source>
        <dbReference type="ARBA" id="ARBA00022670"/>
    </source>
</evidence>
<name>A0AAE0KJM8_9PEZI</name>
<dbReference type="CDD" id="cd06097">
    <property type="entry name" value="Aspergillopepsin_like"/>
    <property type="match status" value="1"/>
</dbReference>
<accession>A0AAE0KJM8</accession>
<comment type="similarity">
    <text evidence="1">Belongs to the peptidase A1 family.</text>
</comment>
<evidence type="ECO:0000256" key="1">
    <source>
        <dbReference type="ARBA" id="ARBA00007447"/>
    </source>
</evidence>
<dbReference type="InterPro" id="IPR001461">
    <property type="entry name" value="Aspartic_peptidase_A1"/>
</dbReference>
<evidence type="ECO:0000256" key="3">
    <source>
        <dbReference type="ARBA" id="ARBA00022750"/>
    </source>
</evidence>
<evidence type="ECO:0000256" key="5">
    <source>
        <dbReference type="PIRSR" id="PIRSR601461-1"/>
    </source>
</evidence>
<dbReference type="Proteomes" id="UP001285441">
    <property type="component" value="Unassembled WGS sequence"/>
</dbReference>
<proteinExistence type="inferred from homology"/>
<dbReference type="SUPFAM" id="SSF50630">
    <property type="entry name" value="Acid proteases"/>
    <property type="match status" value="1"/>
</dbReference>
<dbReference type="GO" id="GO:0004190">
    <property type="term" value="F:aspartic-type endopeptidase activity"/>
    <property type="evidence" value="ECO:0007669"/>
    <property type="project" value="UniProtKB-KW"/>
</dbReference>
<keyword evidence="2" id="KW-0645">Protease</keyword>
<dbReference type="InterPro" id="IPR034163">
    <property type="entry name" value="Aspergillopepsin-like_cat_dom"/>
</dbReference>
<dbReference type="PANTHER" id="PTHR47966">
    <property type="entry name" value="BETA-SITE APP-CLEAVING ENZYME, ISOFORM A-RELATED"/>
    <property type="match status" value="1"/>
</dbReference>
<evidence type="ECO:0000259" key="6">
    <source>
        <dbReference type="PROSITE" id="PS51767"/>
    </source>
</evidence>
<dbReference type="EMBL" id="JAULSW010000006">
    <property type="protein sequence ID" value="KAK3377904.1"/>
    <property type="molecule type" value="Genomic_DNA"/>
</dbReference>
<reference evidence="7" key="2">
    <citation type="submission" date="2023-06" db="EMBL/GenBank/DDBJ databases">
        <authorList>
            <consortium name="Lawrence Berkeley National Laboratory"/>
            <person name="Haridas S."/>
            <person name="Hensen N."/>
            <person name="Bonometti L."/>
            <person name="Westerberg I."/>
            <person name="Brannstrom I.O."/>
            <person name="Guillou S."/>
            <person name="Cros-Aarteil S."/>
            <person name="Calhoun S."/>
            <person name="Kuo A."/>
            <person name="Mondo S."/>
            <person name="Pangilinan J."/>
            <person name="Riley R."/>
            <person name="LaButti K."/>
            <person name="Andreopoulos B."/>
            <person name="Lipzen A."/>
            <person name="Chen C."/>
            <person name="Yanf M."/>
            <person name="Daum C."/>
            <person name="Ng V."/>
            <person name="Clum A."/>
            <person name="Steindorff A."/>
            <person name="Ohm R."/>
            <person name="Martin F."/>
            <person name="Silar P."/>
            <person name="Natvig D."/>
            <person name="Lalanne C."/>
            <person name="Gautier V."/>
            <person name="Ament-velasquez S.L."/>
            <person name="Kruys A."/>
            <person name="Hutchinson M.I."/>
            <person name="Powell A.J."/>
            <person name="Barry K."/>
            <person name="Miller A.N."/>
            <person name="Grigoriev I.V."/>
            <person name="Debuchy R."/>
            <person name="Gladieux P."/>
            <person name="Thoren M.H."/>
            <person name="Johannesson H."/>
        </authorList>
    </citation>
    <scope>NUCLEOTIDE SEQUENCE</scope>
    <source>
        <strain evidence="7">CBS 232.78</strain>
    </source>
</reference>
<dbReference type="InterPro" id="IPR033121">
    <property type="entry name" value="PEPTIDASE_A1"/>
</dbReference>
<dbReference type="PANTHER" id="PTHR47966:SF1">
    <property type="entry name" value="ASPARTYL PROTEINASE"/>
    <property type="match status" value="1"/>
</dbReference>
<evidence type="ECO:0000313" key="8">
    <source>
        <dbReference type="Proteomes" id="UP001285441"/>
    </source>
</evidence>
<organism evidence="7 8">
    <name type="scientific">Podospora didyma</name>
    <dbReference type="NCBI Taxonomy" id="330526"/>
    <lineage>
        <taxon>Eukaryota</taxon>
        <taxon>Fungi</taxon>
        <taxon>Dikarya</taxon>
        <taxon>Ascomycota</taxon>
        <taxon>Pezizomycotina</taxon>
        <taxon>Sordariomycetes</taxon>
        <taxon>Sordariomycetidae</taxon>
        <taxon>Sordariales</taxon>
        <taxon>Podosporaceae</taxon>
        <taxon>Podospora</taxon>
    </lineage>
</organism>
<keyword evidence="8" id="KW-1185">Reference proteome</keyword>
<dbReference type="InterPro" id="IPR021109">
    <property type="entry name" value="Peptidase_aspartic_dom_sf"/>
</dbReference>
<feature type="active site" evidence="5">
    <location>
        <position position="323"/>
    </location>
</feature>
<evidence type="ECO:0000313" key="7">
    <source>
        <dbReference type="EMBL" id="KAK3377904.1"/>
    </source>
</evidence>
<reference evidence="7" key="1">
    <citation type="journal article" date="2023" name="Mol. Phylogenet. Evol.">
        <title>Genome-scale phylogeny and comparative genomics of the fungal order Sordariales.</title>
        <authorList>
            <person name="Hensen N."/>
            <person name="Bonometti L."/>
            <person name="Westerberg I."/>
            <person name="Brannstrom I.O."/>
            <person name="Guillou S."/>
            <person name="Cros-Aarteil S."/>
            <person name="Calhoun S."/>
            <person name="Haridas S."/>
            <person name="Kuo A."/>
            <person name="Mondo S."/>
            <person name="Pangilinan J."/>
            <person name="Riley R."/>
            <person name="LaButti K."/>
            <person name="Andreopoulos B."/>
            <person name="Lipzen A."/>
            <person name="Chen C."/>
            <person name="Yan M."/>
            <person name="Daum C."/>
            <person name="Ng V."/>
            <person name="Clum A."/>
            <person name="Steindorff A."/>
            <person name="Ohm R.A."/>
            <person name="Martin F."/>
            <person name="Silar P."/>
            <person name="Natvig D.O."/>
            <person name="Lalanne C."/>
            <person name="Gautier V."/>
            <person name="Ament-Velasquez S.L."/>
            <person name="Kruys A."/>
            <person name="Hutchinson M.I."/>
            <person name="Powell A.J."/>
            <person name="Barry K."/>
            <person name="Miller A.N."/>
            <person name="Grigoriev I.V."/>
            <person name="Debuchy R."/>
            <person name="Gladieux P."/>
            <person name="Hiltunen Thoren M."/>
            <person name="Johannesson H."/>
        </authorList>
    </citation>
    <scope>NUCLEOTIDE SEQUENCE</scope>
    <source>
        <strain evidence="7">CBS 232.78</strain>
    </source>
</reference>